<gene>
    <name evidence="3" type="ORF">HCOI_00701400</name>
</gene>
<comment type="caution">
    <text evidence="3">The sequence shown here is derived from an EMBL/GenBank/DDBJ whole genome shotgun (WGS) entry which is preliminary data.</text>
</comment>
<protein>
    <submittedName>
        <fullName evidence="3">Uncharacterized protein</fullName>
    </submittedName>
</protein>
<reference evidence="3" key="1">
    <citation type="submission" date="2013-03" db="EMBL/GenBank/DDBJ databases">
        <authorList>
            <person name="Aslett M."/>
        </authorList>
    </citation>
    <scope>NUCLEOTIDE SEQUENCE [LARGE SCALE GENOMIC DNA]</scope>
    <source>
        <strain evidence="3">ISE/inbred ISE</strain>
    </source>
</reference>
<feature type="coiled-coil region" evidence="1">
    <location>
        <begin position="3"/>
        <end position="30"/>
    </location>
</feature>
<evidence type="ECO:0000256" key="2">
    <source>
        <dbReference type="SAM" id="MobiDB-lite"/>
    </source>
</evidence>
<name>W6ND11_HAECO</name>
<reference evidence="3" key="2">
    <citation type="submission" date="2013-05" db="EMBL/GenBank/DDBJ databases">
        <title>The genome and transcriptome of Haemonchus contortus: a key model parasite for drug and vaccine discovery.</title>
        <authorList>
            <person name="Laing R."/>
            <person name="Kikuchi T."/>
            <person name="Martinelli A."/>
            <person name="Tsai I.J."/>
            <person name="Beech R.N."/>
            <person name="Redman E."/>
            <person name="Holroyd N."/>
            <person name="Bartley D.J."/>
            <person name="Beasley H."/>
            <person name="Britton C."/>
            <person name="Curran D."/>
            <person name="Devaney E."/>
            <person name="Gilabert A."/>
            <person name="Jackson F."/>
            <person name="Hunt M."/>
            <person name="Johnston S."/>
            <person name="Kryukov I."/>
            <person name="Li K."/>
            <person name="Morrison A.A."/>
            <person name="Reid A.J."/>
            <person name="Sargison N."/>
            <person name="Saunders G."/>
            <person name="Wasmuth J.D."/>
            <person name="Wolstenholme A."/>
            <person name="Berriman M."/>
            <person name="Gilleard J.S."/>
            <person name="Cotton J.A."/>
        </authorList>
    </citation>
    <scope>NUCLEOTIDE SEQUENCE [LARGE SCALE GENOMIC DNA]</scope>
    <source>
        <strain evidence="3">ISE/inbred ISE</strain>
    </source>
</reference>
<dbReference type="AlphaFoldDB" id="W6ND11"/>
<proteinExistence type="predicted"/>
<feature type="region of interest" description="Disordered" evidence="2">
    <location>
        <begin position="66"/>
        <end position="103"/>
    </location>
</feature>
<accession>W6ND11</accession>
<evidence type="ECO:0000313" key="3">
    <source>
        <dbReference type="EMBL" id="CDL95143.1"/>
    </source>
</evidence>
<organism evidence="3">
    <name type="scientific">Haemonchus contortus</name>
    <name type="common">Barber pole worm</name>
    <dbReference type="NCBI Taxonomy" id="6289"/>
    <lineage>
        <taxon>Eukaryota</taxon>
        <taxon>Metazoa</taxon>
        <taxon>Ecdysozoa</taxon>
        <taxon>Nematoda</taxon>
        <taxon>Chromadorea</taxon>
        <taxon>Rhabditida</taxon>
        <taxon>Rhabditina</taxon>
        <taxon>Rhabditomorpha</taxon>
        <taxon>Strongyloidea</taxon>
        <taxon>Trichostrongylidae</taxon>
        <taxon>Haemonchus</taxon>
    </lineage>
</organism>
<evidence type="ECO:0000256" key="1">
    <source>
        <dbReference type="SAM" id="Coils"/>
    </source>
</evidence>
<sequence>MDLDSCRLMAESEEKNLEKEAEQIEAELGEDHLVHLLQCLTSNSPDASKRLLELHSECRNVISKKPPIKPKAVKPEQKQPISHGSTKAVASKTMASRTQKVQPVKPRIMMTKQTHSLVPRDTHRNIAA</sequence>
<keyword evidence="1" id="KW-0175">Coiled coil</keyword>
<dbReference type="EMBL" id="CAVP010058754">
    <property type="protein sequence ID" value="CDL95143.1"/>
    <property type="molecule type" value="Genomic_DNA"/>
</dbReference>